<comment type="caution">
    <text evidence="1">The sequence shown here is derived from an EMBL/GenBank/DDBJ whole genome shotgun (WGS) entry which is preliminary data.</text>
</comment>
<gene>
    <name evidence="1" type="ORF">LTR24_010484</name>
</gene>
<sequence length="141" mass="16254">MSAPPGANPSQWTNVKVEWYCKVTDWQIDHSAALARRLGSTLCRLRSDVHGTTRDRKSDTGEVYYRPDEFGDHYTAEIKIDKTGRWTTFHLYTTEVTNAQGHKVTIKNPKVEVNPRKWPGKGSYVEKKKMRLVGQKTVRVY</sequence>
<accession>A0ABR0JU10</accession>
<keyword evidence="2" id="KW-1185">Reference proteome</keyword>
<evidence type="ECO:0000313" key="1">
    <source>
        <dbReference type="EMBL" id="KAK5072267.1"/>
    </source>
</evidence>
<proteinExistence type="predicted"/>
<name>A0ABR0JU10_9EURO</name>
<reference evidence="1 2" key="1">
    <citation type="submission" date="2023-08" db="EMBL/GenBank/DDBJ databases">
        <title>Black Yeasts Isolated from many extreme environments.</title>
        <authorList>
            <person name="Coleine C."/>
            <person name="Stajich J.E."/>
            <person name="Selbmann L."/>
        </authorList>
    </citation>
    <scope>NUCLEOTIDE SEQUENCE [LARGE SCALE GENOMIC DNA]</scope>
    <source>
        <strain evidence="1 2">CCFEE 5885</strain>
    </source>
</reference>
<dbReference type="Proteomes" id="UP001345013">
    <property type="component" value="Unassembled WGS sequence"/>
</dbReference>
<protein>
    <submittedName>
        <fullName evidence="1">Uncharacterized protein</fullName>
    </submittedName>
</protein>
<evidence type="ECO:0000313" key="2">
    <source>
        <dbReference type="Proteomes" id="UP001345013"/>
    </source>
</evidence>
<organism evidence="1 2">
    <name type="scientific">Lithohypha guttulata</name>
    <dbReference type="NCBI Taxonomy" id="1690604"/>
    <lineage>
        <taxon>Eukaryota</taxon>
        <taxon>Fungi</taxon>
        <taxon>Dikarya</taxon>
        <taxon>Ascomycota</taxon>
        <taxon>Pezizomycotina</taxon>
        <taxon>Eurotiomycetes</taxon>
        <taxon>Chaetothyriomycetidae</taxon>
        <taxon>Chaetothyriales</taxon>
        <taxon>Trichomeriaceae</taxon>
        <taxon>Lithohypha</taxon>
    </lineage>
</organism>
<dbReference type="EMBL" id="JAVRRG010000338">
    <property type="protein sequence ID" value="KAK5072267.1"/>
    <property type="molecule type" value="Genomic_DNA"/>
</dbReference>